<dbReference type="InterPro" id="IPR058512">
    <property type="entry name" value="DUF8199"/>
</dbReference>
<evidence type="ECO:0000313" key="1">
    <source>
        <dbReference type="EMBL" id="RKR84859.1"/>
    </source>
</evidence>
<evidence type="ECO:0000313" key="2">
    <source>
        <dbReference type="Proteomes" id="UP000268007"/>
    </source>
</evidence>
<dbReference type="Pfam" id="PF26622">
    <property type="entry name" value="DUF8199"/>
    <property type="match status" value="1"/>
</dbReference>
<dbReference type="AlphaFoldDB" id="A0A495J9X0"/>
<sequence length="128" mass="14273">MKRLLLILLVAAYLLSGLGVSAKGTCCMGVLRLTAISHGTHCKKHTCKMAARKRCCQAQKQLLQVNDVHIYQGPLYFLTRLFPVLFNYSNDNKPAVAAIISKQQQYCSPAKLASLKNPAYILNCNYRI</sequence>
<protein>
    <submittedName>
        <fullName evidence="1">Uncharacterized protein</fullName>
    </submittedName>
</protein>
<accession>A0A495J9X0</accession>
<comment type="caution">
    <text evidence="1">The sequence shown here is derived from an EMBL/GenBank/DDBJ whole genome shotgun (WGS) entry which is preliminary data.</text>
</comment>
<reference evidence="1 2" key="1">
    <citation type="submission" date="2018-10" db="EMBL/GenBank/DDBJ databases">
        <title>Genomic Encyclopedia of Archaeal and Bacterial Type Strains, Phase II (KMG-II): from individual species to whole genera.</title>
        <authorList>
            <person name="Goeker M."/>
        </authorList>
    </citation>
    <scope>NUCLEOTIDE SEQUENCE [LARGE SCALE GENOMIC DNA]</scope>
    <source>
        <strain evidence="1 2">DSM 18602</strain>
    </source>
</reference>
<organism evidence="1 2">
    <name type="scientific">Mucilaginibacter gracilis</name>
    <dbReference type="NCBI Taxonomy" id="423350"/>
    <lineage>
        <taxon>Bacteria</taxon>
        <taxon>Pseudomonadati</taxon>
        <taxon>Bacteroidota</taxon>
        <taxon>Sphingobacteriia</taxon>
        <taxon>Sphingobacteriales</taxon>
        <taxon>Sphingobacteriaceae</taxon>
        <taxon>Mucilaginibacter</taxon>
    </lineage>
</organism>
<proteinExistence type="predicted"/>
<dbReference type="RefSeq" id="WP_121200778.1">
    <property type="nucleotide sequence ID" value="NZ_RBKU01000001.1"/>
</dbReference>
<dbReference type="Proteomes" id="UP000268007">
    <property type="component" value="Unassembled WGS sequence"/>
</dbReference>
<gene>
    <name evidence="1" type="ORF">BDD43_5112</name>
</gene>
<keyword evidence="2" id="KW-1185">Reference proteome</keyword>
<name>A0A495J9X0_9SPHI</name>
<dbReference type="EMBL" id="RBKU01000001">
    <property type="protein sequence ID" value="RKR84859.1"/>
    <property type="molecule type" value="Genomic_DNA"/>
</dbReference>